<feature type="domain" description="4Fe-4S ferredoxin-type" evidence="9">
    <location>
        <begin position="55"/>
        <end position="84"/>
    </location>
</feature>
<dbReference type="SUPFAM" id="SSF54862">
    <property type="entry name" value="4Fe-4S ferredoxins"/>
    <property type="match status" value="1"/>
</dbReference>
<dbReference type="Gene3D" id="3.30.70.20">
    <property type="match status" value="2"/>
</dbReference>
<feature type="binding site" evidence="8">
    <location>
        <position position="141"/>
    </location>
    <ligand>
        <name>[4Fe-4S] cluster</name>
        <dbReference type="ChEBI" id="CHEBI:49883"/>
        <label>3</label>
    </ligand>
</feature>
<keyword evidence="2 8" id="KW-0004">4Fe-4S</keyword>
<organism evidence="10 11">
    <name type="scientific">Hyphomicrobium nitrativorans NL23</name>
    <dbReference type="NCBI Taxonomy" id="1029756"/>
    <lineage>
        <taxon>Bacteria</taxon>
        <taxon>Pseudomonadati</taxon>
        <taxon>Pseudomonadota</taxon>
        <taxon>Alphaproteobacteria</taxon>
        <taxon>Hyphomicrobiales</taxon>
        <taxon>Hyphomicrobiaceae</taxon>
        <taxon>Hyphomicrobium</taxon>
    </lineage>
</organism>
<keyword evidence="6 8" id="KW-0408">Iron</keyword>
<comment type="function">
    <text evidence="8">Could be involved in the maturation of NapA, the catalytic subunit of the periplasmic nitrate reductase, before its export into the periplasm.</text>
</comment>
<dbReference type="PROSITE" id="PS00198">
    <property type="entry name" value="4FE4S_FER_1"/>
    <property type="match status" value="2"/>
</dbReference>
<proteinExistence type="inferred from homology"/>
<feature type="binding site" evidence="8">
    <location>
        <position position="42"/>
    </location>
    <ligand>
        <name>[4Fe-4S] cluster</name>
        <dbReference type="ChEBI" id="CHEBI:49883"/>
        <label>1</label>
    </ligand>
</feature>
<feature type="domain" description="4Fe-4S ferredoxin-type" evidence="9">
    <location>
        <begin position="126"/>
        <end position="155"/>
    </location>
</feature>
<feature type="binding site" evidence="8">
    <location>
        <position position="135"/>
    </location>
    <ligand>
        <name>[4Fe-4S] cluster</name>
        <dbReference type="ChEBI" id="CHEBI:49883"/>
        <label>3</label>
    </ligand>
</feature>
<dbReference type="PANTHER" id="PTHR43687:SF6">
    <property type="entry name" value="L-ASPARTATE SEMIALDEHYDE SULFURTRANSFERASE IRON-SULFUR SUBUNIT"/>
    <property type="match status" value="1"/>
</dbReference>
<dbReference type="CDD" id="cd10564">
    <property type="entry name" value="NapF_like"/>
    <property type="match status" value="1"/>
</dbReference>
<keyword evidence="11" id="KW-1185">Reference proteome</keyword>
<dbReference type="EMBL" id="CP006912">
    <property type="protein sequence ID" value="AHB49258.1"/>
    <property type="molecule type" value="Genomic_DNA"/>
</dbReference>
<feature type="binding site" evidence="8">
    <location>
        <position position="35"/>
    </location>
    <ligand>
        <name>[4Fe-4S] cluster</name>
        <dbReference type="ChEBI" id="CHEBI:49883"/>
        <label>1</label>
    </ligand>
</feature>
<dbReference type="InterPro" id="IPR004496">
    <property type="entry name" value="NapF"/>
</dbReference>
<dbReference type="HAMAP" id="MF_02201">
    <property type="entry name" value="NapF"/>
    <property type="match status" value="1"/>
</dbReference>
<evidence type="ECO:0000256" key="8">
    <source>
        <dbReference type="HAMAP-Rule" id="MF_02201"/>
    </source>
</evidence>
<keyword evidence="4 8" id="KW-0677">Repeat</keyword>
<comment type="subcellular location">
    <subcellularLocation>
        <location evidence="8">Cytoplasm</location>
    </subcellularLocation>
</comment>
<accession>V5SFG4</accession>
<feature type="binding site" evidence="8">
    <location>
        <position position="38"/>
    </location>
    <ligand>
        <name>[4Fe-4S] cluster</name>
        <dbReference type="ChEBI" id="CHEBI:49883"/>
        <label>1</label>
    </ligand>
</feature>
<dbReference type="PATRIC" id="fig|1029756.8.peg.2889"/>
<keyword evidence="7 8" id="KW-0411">Iron-sulfur</keyword>
<dbReference type="Pfam" id="PF12838">
    <property type="entry name" value="Fer4_7"/>
    <property type="match status" value="2"/>
</dbReference>
<dbReference type="NCBIfam" id="TIGR00402">
    <property type="entry name" value="napF"/>
    <property type="match status" value="1"/>
</dbReference>
<feature type="domain" description="4Fe-4S ferredoxin-type" evidence="9">
    <location>
        <begin position="20"/>
        <end position="52"/>
    </location>
</feature>
<comment type="cofactor">
    <cofactor evidence="8">
        <name>[4Fe-4S] cluster</name>
        <dbReference type="ChEBI" id="CHEBI:49883"/>
    </cofactor>
</comment>
<gene>
    <name evidence="8" type="primary">napF</name>
    <name evidence="10" type="ORF">W911_13885</name>
</gene>
<evidence type="ECO:0000313" key="11">
    <source>
        <dbReference type="Proteomes" id="UP000018542"/>
    </source>
</evidence>
<feature type="binding site" evidence="8">
    <location>
        <position position="70"/>
    </location>
    <ligand>
        <name>[4Fe-4S] cluster</name>
        <dbReference type="ChEBI" id="CHEBI:49883"/>
        <label>2</label>
    </ligand>
</feature>
<evidence type="ECO:0000256" key="1">
    <source>
        <dbReference type="ARBA" id="ARBA00022448"/>
    </source>
</evidence>
<dbReference type="InterPro" id="IPR017896">
    <property type="entry name" value="4Fe4S_Fe-S-bd"/>
</dbReference>
<evidence type="ECO:0000256" key="7">
    <source>
        <dbReference type="ARBA" id="ARBA00023014"/>
    </source>
</evidence>
<feature type="binding site" evidence="8">
    <location>
        <position position="74"/>
    </location>
    <ligand>
        <name>[4Fe-4S] cluster</name>
        <dbReference type="ChEBI" id="CHEBI:49883"/>
        <label>2</label>
    </ligand>
</feature>
<dbReference type="GO" id="GO:0046872">
    <property type="term" value="F:metal ion binding"/>
    <property type="evidence" value="ECO:0007669"/>
    <property type="project" value="UniProtKB-KW"/>
</dbReference>
<dbReference type="STRING" id="1029756.W911_13885"/>
<protein>
    <recommendedName>
        <fullName evidence="8">Ferredoxin-type protein NapF</fullName>
    </recommendedName>
</protein>
<evidence type="ECO:0000256" key="3">
    <source>
        <dbReference type="ARBA" id="ARBA00022723"/>
    </source>
</evidence>
<evidence type="ECO:0000313" key="10">
    <source>
        <dbReference type="EMBL" id="AHB49258.1"/>
    </source>
</evidence>
<dbReference type="PANTHER" id="PTHR43687">
    <property type="entry name" value="ADENYLYLSULFATE REDUCTASE, BETA SUBUNIT"/>
    <property type="match status" value="1"/>
</dbReference>
<keyword evidence="1" id="KW-0813">Transport</keyword>
<evidence type="ECO:0000256" key="4">
    <source>
        <dbReference type="ARBA" id="ARBA00022737"/>
    </source>
</evidence>
<keyword evidence="8" id="KW-0963">Cytoplasm</keyword>
<reference evidence="10 11" key="1">
    <citation type="journal article" date="2014" name="Genome Announc.">
        <title>Complete Genome Sequence of Hyphomicrobium nitrativorans Strain NL23, a Denitrifying Bacterium Isolated from Biofilm of a Methanol-Fed Denitrification System Treating Seawater at the Montreal Biodome.</title>
        <authorList>
            <person name="Martineau C."/>
            <person name="Villeneuve C."/>
            <person name="Mauffrey F."/>
            <person name="Villemur R."/>
        </authorList>
    </citation>
    <scope>NUCLEOTIDE SEQUENCE [LARGE SCALE GENOMIC DNA]</scope>
    <source>
        <strain evidence="10">NL23</strain>
    </source>
</reference>
<feature type="binding site" evidence="8">
    <location>
        <position position="67"/>
    </location>
    <ligand>
        <name>[4Fe-4S] cluster</name>
        <dbReference type="ChEBI" id="CHEBI:49883"/>
        <label>2</label>
    </ligand>
</feature>
<feature type="binding site" evidence="8">
    <location>
        <position position="64"/>
    </location>
    <ligand>
        <name>[4Fe-4S] cluster</name>
        <dbReference type="ChEBI" id="CHEBI:49883"/>
        <label>2</label>
    </ligand>
</feature>
<dbReference type="GO" id="GO:0005737">
    <property type="term" value="C:cytoplasm"/>
    <property type="evidence" value="ECO:0007669"/>
    <property type="project" value="UniProtKB-SubCell"/>
</dbReference>
<dbReference type="PROSITE" id="PS51379">
    <property type="entry name" value="4FE4S_FER_2"/>
    <property type="match status" value="4"/>
</dbReference>
<dbReference type="KEGG" id="hni:W911_13885"/>
<dbReference type="GO" id="GO:0051539">
    <property type="term" value="F:4 iron, 4 sulfur cluster binding"/>
    <property type="evidence" value="ECO:0007669"/>
    <property type="project" value="UniProtKB-UniRule"/>
</dbReference>
<name>V5SFG4_9HYPH</name>
<evidence type="ECO:0000256" key="5">
    <source>
        <dbReference type="ARBA" id="ARBA00022982"/>
    </source>
</evidence>
<evidence type="ECO:0000256" key="2">
    <source>
        <dbReference type="ARBA" id="ARBA00022485"/>
    </source>
</evidence>
<evidence type="ECO:0000256" key="6">
    <source>
        <dbReference type="ARBA" id="ARBA00023004"/>
    </source>
</evidence>
<comment type="similarity">
    <text evidence="8">Belongs to the NapF family.</text>
</comment>
<feature type="binding site" evidence="8">
    <location>
        <position position="145"/>
    </location>
    <ligand>
        <name>[4Fe-4S] cluster</name>
        <dbReference type="ChEBI" id="CHEBI:49883"/>
        <label>3</label>
    </ligand>
</feature>
<keyword evidence="5" id="KW-0249">Electron transport</keyword>
<dbReference type="HOGENOM" id="CLU_077329_2_1_5"/>
<feature type="binding site" evidence="8">
    <location>
        <position position="32"/>
    </location>
    <ligand>
        <name>[4Fe-4S] cluster</name>
        <dbReference type="ChEBI" id="CHEBI:49883"/>
        <label>1</label>
    </ligand>
</feature>
<dbReference type="AlphaFoldDB" id="V5SFG4"/>
<sequence>MDPGRRNFFLGRRATASVRPPWSTDAAILSACTSCGDCATSCPSGIIEMGAGNYPEIRLDKAECTFCGRCAEVCRADVFDLARKPFRHTIAIGDDCLSKTGIECRSCQDACPEAAIRFQPRLGRSAEPALRADLCNGCGACLAPCPVSAIRIVTEQEAVHA</sequence>
<feature type="domain" description="4Fe-4S ferredoxin-type" evidence="9">
    <location>
        <begin position="88"/>
        <end position="121"/>
    </location>
</feature>
<keyword evidence="3 8" id="KW-0479">Metal-binding</keyword>
<dbReference type="InterPro" id="IPR050572">
    <property type="entry name" value="Fe-S_Ferredoxin"/>
</dbReference>
<comment type="subunit">
    <text evidence="8">Interacts with the cytoplasmic NapA precursor.</text>
</comment>
<dbReference type="InterPro" id="IPR017900">
    <property type="entry name" value="4Fe4S_Fe_S_CS"/>
</dbReference>
<dbReference type="Proteomes" id="UP000018542">
    <property type="component" value="Chromosome"/>
</dbReference>
<evidence type="ECO:0000259" key="9">
    <source>
        <dbReference type="PROSITE" id="PS51379"/>
    </source>
</evidence>
<feature type="binding site" evidence="8">
    <location>
        <position position="138"/>
    </location>
    <ligand>
        <name>[4Fe-4S] cluster</name>
        <dbReference type="ChEBI" id="CHEBI:49883"/>
        <label>3</label>
    </ligand>
</feature>